<dbReference type="Proteomes" id="UP000016923">
    <property type="component" value="Unassembled WGS sequence"/>
</dbReference>
<feature type="domain" description="DUF6546" evidence="1">
    <location>
        <begin position="358"/>
        <end position="549"/>
    </location>
</feature>
<dbReference type="OrthoDB" id="4802432at2759"/>
<dbReference type="STRING" id="1262450.S3BTD1"/>
<dbReference type="InterPro" id="IPR046676">
    <property type="entry name" value="DUF6546"/>
</dbReference>
<evidence type="ECO:0000313" key="3">
    <source>
        <dbReference type="Proteomes" id="UP000016923"/>
    </source>
</evidence>
<sequence>MAWDQLPSEIQLKIWDILAEDVLCRRIAWKEDLDANDALDLPPSLAACAAVNRSWNTFFERITFRQLVLYSRTGAVNQFREIVKGKKIVRLEYIRHLRLHIQLADYDCTKCHKRETLKEVKDHNTRLTKALQPLLVTLGKWKSPGSGQSPDAYPSHRPGLALELSAGSWSDTAHAFIGSHISYKGFPYETKEDAVRGDLRAARLKFKRRAFDVRKASEDSGGHTPKMSQHAWNRGLYTGLCRMHGQKPLTINERNFSVAMARKAERQGLDIVRELKVTQRFMHAISYDVLSWILFLGSRSIRVLVLHDHAVRNEARGMLDELVNYASTLALEAVHIGGDKLGKNFRKRYLNETQSGIEAKALAFAKTCRNLTHAVSTSSVEASDFFSATTLQPLFEQGSGPAFFGVDNIWALTELQLPIWPRLEVLAMGDNTNWYERGQGESILAHAALVALAMPNLKLMDIYTTFWTGHPLQPPQRSDDGTVETVRDRKDIGIAFFQFEAASPESMGAPRITMAGTERMQYIYSDRCRKLWRQKIDTVLGQNADVEFEPVFRSDDLIKEIEDDARFLIHSSDARKHMHKWLKFQLAWMAVPTGVAHKHAMASHLFECL</sequence>
<reference evidence="2 3" key="1">
    <citation type="journal article" date="2013" name="BMC Genomics">
        <title>The genome and transcriptome of the pine saprophyte Ophiostoma piceae, and a comparison with the bark beetle-associated pine pathogen Grosmannia clavigera.</title>
        <authorList>
            <person name="Haridas S."/>
            <person name="Wang Y."/>
            <person name="Lim L."/>
            <person name="Massoumi Alamouti S."/>
            <person name="Jackman S."/>
            <person name="Docking R."/>
            <person name="Robertson G."/>
            <person name="Birol I."/>
            <person name="Bohlmann J."/>
            <person name="Breuil C."/>
        </authorList>
    </citation>
    <scope>NUCLEOTIDE SEQUENCE [LARGE SCALE GENOMIC DNA]</scope>
    <source>
        <strain evidence="2 3">UAMH 11346</strain>
    </source>
</reference>
<protein>
    <recommendedName>
        <fullName evidence="1">DUF6546 domain-containing protein</fullName>
    </recommendedName>
</protein>
<dbReference type="VEuPathDB" id="FungiDB:F503_04010"/>
<dbReference type="OMA" id="FFERITF"/>
<evidence type="ECO:0000259" key="1">
    <source>
        <dbReference type="Pfam" id="PF20183"/>
    </source>
</evidence>
<dbReference type="AlphaFoldDB" id="S3BTD1"/>
<dbReference type="eggNOG" id="ENOG502RQQ2">
    <property type="taxonomic scope" value="Eukaryota"/>
</dbReference>
<gene>
    <name evidence="2" type="ORF">F503_04010</name>
</gene>
<dbReference type="HOGENOM" id="CLU_448409_0_0_1"/>
<accession>S3BTD1</accession>
<organism evidence="2 3">
    <name type="scientific">Ophiostoma piceae (strain UAMH 11346)</name>
    <name type="common">Sap stain fungus</name>
    <dbReference type="NCBI Taxonomy" id="1262450"/>
    <lineage>
        <taxon>Eukaryota</taxon>
        <taxon>Fungi</taxon>
        <taxon>Dikarya</taxon>
        <taxon>Ascomycota</taxon>
        <taxon>Pezizomycotina</taxon>
        <taxon>Sordariomycetes</taxon>
        <taxon>Sordariomycetidae</taxon>
        <taxon>Ophiostomatales</taxon>
        <taxon>Ophiostomataceae</taxon>
        <taxon>Ophiostoma</taxon>
    </lineage>
</organism>
<evidence type="ECO:0000313" key="2">
    <source>
        <dbReference type="EMBL" id="EPE02661.1"/>
    </source>
</evidence>
<proteinExistence type="predicted"/>
<name>S3BTD1_OPHP1</name>
<dbReference type="EMBL" id="KE148175">
    <property type="protein sequence ID" value="EPE02661.1"/>
    <property type="molecule type" value="Genomic_DNA"/>
</dbReference>
<dbReference type="Pfam" id="PF20183">
    <property type="entry name" value="DUF6546"/>
    <property type="match status" value="1"/>
</dbReference>
<keyword evidence="3" id="KW-1185">Reference proteome</keyword>